<dbReference type="InterPro" id="IPR050558">
    <property type="entry name" value="PTS_Sugar-Specific_Components"/>
</dbReference>
<evidence type="ECO:0000256" key="6">
    <source>
        <dbReference type="ARBA" id="ARBA00022683"/>
    </source>
</evidence>
<feature type="transmembrane region" description="Helical" evidence="13">
    <location>
        <begin position="215"/>
        <end position="239"/>
    </location>
</feature>
<evidence type="ECO:0000256" key="12">
    <source>
        <dbReference type="SAM" id="MobiDB-lite"/>
    </source>
</evidence>
<evidence type="ECO:0000256" key="13">
    <source>
        <dbReference type="SAM" id="Phobius"/>
    </source>
</evidence>
<evidence type="ECO:0000256" key="3">
    <source>
        <dbReference type="ARBA" id="ARBA00022475"/>
    </source>
</evidence>
<evidence type="ECO:0000256" key="8">
    <source>
        <dbReference type="ARBA" id="ARBA00022777"/>
    </source>
</evidence>
<evidence type="ECO:0000259" key="14">
    <source>
        <dbReference type="PROSITE" id="PS51093"/>
    </source>
</evidence>
<dbReference type="Pfam" id="PF00367">
    <property type="entry name" value="PTS_EIIB"/>
    <property type="match status" value="1"/>
</dbReference>
<feature type="active site" description="Phosphocysteine intermediate; for EIIB activity" evidence="11">
    <location>
        <position position="27"/>
    </location>
</feature>
<feature type="transmembrane region" description="Helical" evidence="13">
    <location>
        <begin position="434"/>
        <end position="455"/>
    </location>
</feature>
<evidence type="ECO:0000313" key="18">
    <source>
        <dbReference type="Proteomes" id="UP000034189"/>
    </source>
</evidence>
<evidence type="ECO:0000256" key="11">
    <source>
        <dbReference type="PROSITE-ProRule" id="PRU00421"/>
    </source>
</evidence>
<dbReference type="InterPro" id="IPR001127">
    <property type="entry name" value="PTS_EIIA_1_perm"/>
</dbReference>
<dbReference type="EMBL" id="CP011114">
    <property type="protein sequence ID" value="AKG35776.1"/>
    <property type="molecule type" value="Genomic_DNA"/>
</dbReference>
<dbReference type="NCBIfam" id="TIGR00826">
    <property type="entry name" value="EIIB_glc"/>
    <property type="match status" value="1"/>
</dbReference>
<dbReference type="PANTHER" id="PTHR30175">
    <property type="entry name" value="PHOSPHOTRANSFERASE SYSTEM TRANSPORT PROTEIN"/>
    <property type="match status" value="1"/>
</dbReference>
<dbReference type="Proteomes" id="UP000034189">
    <property type="component" value="Chromosome"/>
</dbReference>
<reference evidence="17 18" key="1">
    <citation type="submission" date="2015-03" db="EMBL/GenBank/DDBJ databases">
        <authorList>
            <person name="Abdul Halim M."/>
        </authorList>
    </citation>
    <scope>NUCLEOTIDE SEQUENCE [LARGE SCALE GENOMIC DNA]</scope>
    <source>
        <strain evidence="17 18">ATCC 35681</strain>
    </source>
</reference>
<feature type="domain" description="PTS EIIC type-1" evidence="16">
    <location>
        <begin position="120"/>
        <end position="473"/>
    </location>
</feature>
<feature type="region of interest" description="Disordered" evidence="12">
    <location>
        <begin position="466"/>
        <end position="495"/>
    </location>
</feature>
<feature type="transmembrane region" description="Helical" evidence="13">
    <location>
        <begin position="184"/>
        <end position="203"/>
    </location>
</feature>
<organism evidence="17 18">
    <name type="scientific">Paenibacillus durus ATCC 35681</name>
    <dbReference type="NCBI Taxonomy" id="1333534"/>
    <lineage>
        <taxon>Bacteria</taxon>
        <taxon>Bacillati</taxon>
        <taxon>Bacillota</taxon>
        <taxon>Bacilli</taxon>
        <taxon>Bacillales</taxon>
        <taxon>Paenibacillaceae</taxon>
        <taxon>Paenibacillus</taxon>
    </lineage>
</organism>
<dbReference type="OrthoDB" id="9769191at2"/>
<evidence type="ECO:0000259" key="15">
    <source>
        <dbReference type="PROSITE" id="PS51098"/>
    </source>
</evidence>
<feature type="transmembrane region" description="Helical" evidence="13">
    <location>
        <begin position="153"/>
        <end position="177"/>
    </location>
</feature>
<keyword evidence="4" id="KW-0762">Sugar transport</keyword>
<keyword evidence="8" id="KW-0418">Kinase</keyword>
<gene>
    <name evidence="17" type="ORF">VK70_15325</name>
</gene>
<dbReference type="SUPFAM" id="SSF55604">
    <property type="entry name" value="Glucose permease domain IIB"/>
    <property type="match status" value="1"/>
</dbReference>
<feature type="transmembrane region" description="Helical" evidence="13">
    <location>
        <begin position="395"/>
        <end position="422"/>
    </location>
</feature>
<accession>A0A0F7CJ18</accession>
<dbReference type="FunFam" id="2.70.70.10:FF:000001">
    <property type="entry name" value="PTS system glucose-specific IIA component"/>
    <property type="match status" value="1"/>
</dbReference>
<keyword evidence="7 13" id="KW-0812">Transmembrane</keyword>
<dbReference type="Gene3D" id="2.70.70.10">
    <property type="entry name" value="Glucose Permease (Domain IIA)"/>
    <property type="match status" value="1"/>
</dbReference>
<dbReference type="GO" id="GO:0009401">
    <property type="term" value="P:phosphoenolpyruvate-dependent sugar phosphotransferase system"/>
    <property type="evidence" value="ECO:0007669"/>
    <property type="project" value="UniProtKB-KW"/>
</dbReference>
<reference evidence="17 18" key="2">
    <citation type="journal article" date="2016" name="Genome Announc.">
        <title>Genome Sequence of a Gram-Positive Diazotroph, Paenibacillus durus Type Strain ATCC 35681.</title>
        <authorList>
            <person name="Halim M.A."/>
            <person name="Rahman A.Y."/>
            <person name="Sim K.S."/>
            <person name="Yam H.C."/>
            <person name="Rahim A.A."/>
            <person name="Ghazali A.H."/>
            <person name="Najimudin N."/>
        </authorList>
    </citation>
    <scope>NUCLEOTIDE SEQUENCE [LARGE SCALE GENOMIC DNA]</scope>
    <source>
        <strain evidence="17 18">ATCC 35681</strain>
    </source>
</reference>
<dbReference type="FunFam" id="3.30.1360.60:FF:000001">
    <property type="entry name" value="PTS system glucose-specific IIBC component PtsG"/>
    <property type="match status" value="1"/>
</dbReference>
<feature type="transmembrane region" description="Helical" evidence="13">
    <location>
        <begin position="260"/>
        <end position="279"/>
    </location>
</feature>
<keyword evidence="2" id="KW-0813">Transport</keyword>
<evidence type="ECO:0000256" key="1">
    <source>
        <dbReference type="ARBA" id="ARBA00004651"/>
    </source>
</evidence>
<dbReference type="SUPFAM" id="SSF51261">
    <property type="entry name" value="Duplicated hybrid motif"/>
    <property type="match status" value="1"/>
</dbReference>
<feature type="domain" description="PTS EIIB type-1" evidence="15">
    <location>
        <begin position="5"/>
        <end position="88"/>
    </location>
</feature>
<dbReference type="NCBIfam" id="TIGR00830">
    <property type="entry name" value="PTBA"/>
    <property type="match status" value="1"/>
</dbReference>
<dbReference type="Pfam" id="PF02378">
    <property type="entry name" value="PTS_EIIC"/>
    <property type="match status" value="1"/>
</dbReference>
<dbReference type="CDD" id="cd00212">
    <property type="entry name" value="PTS_IIB_glc"/>
    <property type="match status" value="1"/>
</dbReference>
<dbReference type="GO" id="GO:0008982">
    <property type="term" value="F:protein-N(PI)-phosphohistidine-sugar phosphotransferase activity"/>
    <property type="evidence" value="ECO:0007669"/>
    <property type="project" value="InterPro"/>
</dbReference>
<dbReference type="InterPro" id="IPR011055">
    <property type="entry name" value="Dup_hybrid_motif"/>
</dbReference>
<dbReference type="InterPro" id="IPR013013">
    <property type="entry name" value="PTS_EIIC_1"/>
</dbReference>
<dbReference type="PATRIC" id="fig|1333534.5.peg.3374"/>
<dbReference type="InterPro" id="IPR003352">
    <property type="entry name" value="PTS_EIIC"/>
</dbReference>
<evidence type="ECO:0000256" key="9">
    <source>
        <dbReference type="ARBA" id="ARBA00022989"/>
    </source>
</evidence>
<dbReference type="InterPro" id="IPR001996">
    <property type="entry name" value="PTS_IIB_1"/>
</dbReference>
<keyword evidence="6" id="KW-0598">Phosphotransferase system</keyword>
<comment type="subcellular location">
    <subcellularLocation>
        <location evidence="1">Cell membrane</location>
        <topology evidence="1">Multi-pass membrane protein</topology>
    </subcellularLocation>
</comment>
<feature type="domain" description="PTS EIIA type-1" evidence="14">
    <location>
        <begin position="534"/>
        <end position="639"/>
    </location>
</feature>
<proteinExistence type="predicted"/>
<dbReference type="HOGENOM" id="CLU_012312_2_1_9"/>
<dbReference type="InterPro" id="IPR010973">
    <property type="entry name" value="PTS_IIBC_sucr"/>
</dbReference>
<keyword evidence="10 13" id="KW-0472">Membrane</keyword>
<dbReference type="InterPro" id="IPR018113">
    <property type="entry name" value="PTrfase_EIIB_Cys"/>
</dbReference>
<evidence type="ECO:0000256" key="4">
    <source>
        <dbReference type="ARBA" id="ARBA00022597"/>
    </source>
</evidence>
<protein>
    <submittedName>
        <fullName evidence="17">PTS sucrose transporter subunit IIABC</fullName>
    </submittedName>
</protein>
<evidence type="ECO:0000256" key="5">
    <source>
        <dbReference type="ARBA" id="ARBA00022679"/>
    </source>
</evidence>
<feature type="transmembrane region" description="Helical" evidence="13">
    <location>
        <begin position="368"/>
        <end position="388"/>
    </location>
</feature>
<dbReference type="AlphaFoldDB" id="A0A0F7CJ18"/>
<keyword evidence="3" id="KW-1003">Cell membrane</keyword>
<evidence type="ECO:0000256" key="10">
    <source>
        <dbReference type="ARBA" id="ARBA00023136"/>
    </source>
</evidence>
<dbReference type="GO" id="GO:0015771">
    <property type="term" value="P:trehalose transport"/>
    <property type="evidence" value="ECO:0007669"/>
    <property type="project" value="TreeGrafter"/>
</dbReference>
<evidence type="ECO:0000313" key="17">
    <source>
        <dbReference type="EMBL" id="AKG35776.1"/>
    </source>
</evidence>
<dbReference type="GO" id="GO:0016301">
    <property type="term" value="F:kinase activity"/>
    <property type="evidence" value="ECO:0007669"/>
    <property type="project" value="UniProtKB-KW"/>
</dbReference>
<keyword evidence="9 13" id="KW-1133">Transmembrane helix</keyword>
<keyword evidence="5" id="KW-0808">Transferase</keyword>
<feature type="transmembrane region" description="Helical" evidence="13">
    <location>
        <begin position="336"/>
        <end position="356"/>
    </location>
</feature>
<dbReference type="PROSITE" id="PS51098">
    <property type="entry name" value="PTS_EIIB_TYPE_1"/>
    <property type="match status" value="1"/>
</dbReference>
<dbReference type="GO" id="GO:0005886">
    <property type="term" value="C:plasma membrane"/>
    <property type="evidence" value="ECO:0007669"/>
    <property type="project" value="UniProtKB-SubCell"/>
</dbReference>
<dbReference type="PROSITE" id="PS51103">
    <property type="entry name" value="PTS_EIIC_TYPE_1"/>
    <property type="match status" value="1"/>
</dbReference>
<dbReference type="Gene3D" id="3.30.1360.60">
    <property type="entry name" value="Glucose permease domain IIB"/>
    <property type="match status" value="1"/>
</dbReference>
<dbReference type="PROSITE" id="PS51093">
    <property type="entry name" value="PTS_EIIA_TYPE_1"/>
    <property type="match status" value="1"/>
</dbReference>
<name>A0A0F7CJ18_PAEDU</name>
<dbReference type="GO" id="GO:0090589">
    <property type="term" value="F:protein-phosphocysteine-trehalose phosphotransferase system transporter activity"/>
    <property type="evidence" value="ECO:0007669"/>
    <property type="project" value="TreeGrafter"/>
</dbReference>
<dbReference type="PANTHER" id="PTHR30175:SF7">
    <property type="entry name" value="NEGATIVE REGULATOR OF SACY ACTIVITY"/>
    <property type="match status" value="1"/>
</dbReference>
<dbReference type="RefSeq" id="WP_025694888.1">
    <property type="nucleotide sequence ID" value="NZ_ASQQ01000201.1"/>
</dbReference>
<sequence>MSENQKIAEQVVEAVGGRENIVSFAHCATRLRIMVRDKELIDQKRTESIDKVKGAFFNSGQYQIIFGTGTVNRIFEEVEKLGIQSTSKENLKQEGKKAGNTLQRAIRTFGDVFVPIIPVLVATGLFMGLRGLLTQPQILSLFGAVPEDISPNFLLFTQVLTDTAFAFLPALVAWSAFRVFGGSPVLGIVLGLMLVNPALPNAYAVAGGSAEPLKFLGFIPVVGYQGSVLPAFFIGLLGAKLEKRLRKRIPEALDLILTPFLTLLIMITLGLFAIGPVFHSLETVVLNGTTYVLGLPFGIAGLLIGFFQQIVVVTGVHHIFNFLEIQLLEKTGSNPFNAIITCAMAAQGAACLAVGLKTKNLKLKALALPSSLSAFLGITEPAIFGVNLRFMKPFIMGLIGGAAGGFLASLVHLSATGMAITVIPGTLLYMNGQLPLYILTNLTAMAVSFVLTWMFGYRDAASEGTEELPAAETGRAPGAGSAAQASGNTAGQAAEPTKVPVFAKDRVATADAPGILTLLSPISGTLVDLGQVPDPAFAEKQMGDGIAIQPDEGKVYAPFDAVVAHVMEKSKHAVILEHASGVQVLIHIGIDTVSLKGQGFVLNVHTGDQVKAGQLLVEFDPETIRKAGLSTVTPVIIPNGIEGVLDFSVTASGNVSAAADRIMKVNYAVANHA</sequence>
<dbReference type="InterPro" id="IPR036878">
    <property type="entry name" value="Glu_permease_IIB"/>
</dbReference>
<feature type="compositionally biased region" description="Low complexity" evidence="12">
    <location>
        <begin position="474"/>
        <end position="494"/>
    </location>
</feature>
<feature type="transmembrane region" description="Helical" evidence="13">
    <location>
        <begin position="291"/>
        <end position="316"/>
    </location>
</feature>
<dbReference type="Pfam" id="PF00358">
    <property type="entry name" value="PTS_EIIA_1"/>
    <property type="match status" value="1"/>
</dbReference>
<evidence type="ECO:0000256" key="2">
    <source>
        <dbReference type="ARBA" id="ARBA00022448"/>
    </source>
</evidence>
<dbReference type="PROSITE" id="PS00371">
    <property type="entry name" value="PTS_EIIA_TYPE_1_HIS"/>
    <property type="match status" value="1"/>
</dbReference>
<evidence type="ECO:0000256" key="7">
    <source>
        <dbReference type="ARBA" id="ARBA00022692"/>
    </source>
</evidence>
<dbReference type="NCBIfam" id="TIGR01996">
    <property type="entry name" value="PTS-II-BC-sucr"/>
    <property type="match status" value="1"/>
</dbReference>
<feature type="transmembrane region" description="Helical" evidence="13">
    <location>
        <begin position="112"/>
        <end position="133"/>
    </location>
</feature>
<dbReference type="PROSITE" id="PS01035">
    <property type="entry name" value="PTS_EIIB_TYPE_1_CYS"/>
    <property type="match status" value="1"/>
</dbReference>
<evidence type="ECO:0000259" key="16">
    <source>
        <dbReference type="PROSITE" id="PS51103"/>
    </source>
</evidence>